<accession>A0A9W8GVJ1</accession>
<dbReference type="OrthoDB" id="5567837at2759"/>
<comment type="caution">
    <text evidence="1">The sequence shown here is derived from an EMBL/GenBank/DDBJ whole genome shotgun (WGS) entry which is preliminary data.</text>
</comment>
<reference evidence="1" key="1">
    <citation type="submission" date="2022-07" db="EMBL/GenBank/DDBJ databases">
        <title>Phylogenomic reconstructions and comparative analyses of Kickxellomycotina fungi.</title>
        <authorList>
            <person name="Reynolds N.K."/>
            <person name="Stajich J.E."/>
            <person name="Barry K."/>
            <person name="Grigoriev I.V."/>
            <person name="Crous P."/>
            <person name="Smith M.E."/>
        </authorList>
    </citation>
    <scope>NUCLEOTIDE SEQUENCE</scope>
    <source>
        <strain evidence="1">BCRC 34297</strain>
    </source>
</reference>
<gene>
    <name evidence="1" type="ORF">GGI19_005984</name>
</gene>
<organism evidence="1 2">
    <name type="scientific">Coemansia pectinata</name>
    <dbReference type="NCBI Taxonomy" id="1052879"/>
    <lineage>
        <taxon>Eukaryota</taxon>
        <taxon>Fungi</taxon>
        <taxon>Fungi incertae sedis</taxon>
        <taxon>Zoopagomycota</taxon>
        <taxon>Kickxellomycotina</taxon>
        <taxon>Kickxellomycetes</taxon>
        <taxon>Kickxellales</taxon>
        <taxon>Kickxellaceae</taxon>
        <taxon>Coemansia</taxon>
    </lineage>
</organism>
<proteinExistence type="predicted"/>
<evidence type="ECO:0000313" key="1">
    <source>
        <dbReference type="EMBL" id="KAJ2748746.1"/>
    </source>
</evidence>
<dbReference type="AlphaFoldDB" id="A0A9W8GVJ1"/>
<evidence type="ECO:0000313" key="2">
    <source>
        <dbReference type="Proteomes" id="UP001140011"/>
    </source>
</evidence>
<keyword evidence="2" id="KW-1185">Reference proteome</keyword>
<protein>
    <recommendedName>
        <fullName evidence="3">Ubiquitin-like domain-containing protein</fullName>
    </recommendedName>
</protein>
<name>A0A9W8GVJ1_9FUNG</name>
<dbReference type="EMBL" id="JANBUH010000977">
    <property type="protein sequence ID" value="KAJ2748746.1"/>
    <property type="molecule type" value="Genomic_DNA"/>
</dbReference>
<sequence>MSSLALCDGAFTLRVHFAERKVCEDCADYEDIDINALKDTVGQVKDAIASQLGIEADEFVFHYKFDDTKLESETNVLFAKIYLPSNYGPYLKCGDDWEPFVISAYENWGYKGKT</sequence>
<evidence type="ECO:0008006" key="3">
    <source>
        <dbReference type="Google" id="ProtNLM"/>
    </source>
</evidence>
<feature type="non-terminal residue" evidence="1">
    <location>
        <position position="114"/>
    </location>
</feature>
<dbReference type="Proteomes" id="UP001140011">
    <property type="component" value="Unassembled WGS sequence"/>
</dbReference>